<evidence type="ECO:0000313" key="2">
    <source>
        <dbReference type="Proteomes" id="UP000324800"/>
    </source>
</evidence>
<dbReference type="AlphaFoldDB" id="A0A5J4VJH1"/>
<name>A0A5J4VJH1_9EUKA</name>
<protein>
    <submittedName>
        <fullName evidence="1">Uncharacterized protein</fullName>
    </submittedName>
</protein>
<sequence>MQQAYALYFGTGTTRTCELWIQLPAWSNAVIIEYTNSGTVTAPISNILTTPPVDELPTGYTLMITLTPNLQFDYQTINNAPFTQNGTMQINPLINGTFNEGIRISRNPINEQSNIQFGCDPNQNTGKIDNQWLAGSTGNNGANYLGFVIVKAGEEGQADRGLQISADGNTLTFNGRVL</sequence>
<organism evidence="1 2">
    <name type="scientific">Streblomastix strix</name>
    <dbReference type="NCBI Taxonomy" id="222440"/>
    <lineage>
        <taxon>Eukaryota</taxon>
        <taxon>Metamonada</taxon>
        <taxon>Preaxostyla</taxon>
        <taxon>Oxymonadida</taxon>
        <taxon>Streblomastigidae</taxon>
        <taxon>Streblomastix</taxon>
    </lineage>
</organism>
<dbReference type="Proteomes" id="UP000324800">
    <property type="component" value="Unassembled WGS sequence"/>
</dbReference>
<gene>
    <name evidence="1" type="ORF">EZS28_021708</name>
</gene>
<reference evidence="1 2" key="1">
    <citation type="submission" date="2019-03" db="EMBL/GenBank/DDBJ databases">
        <title>Single cell metagenomics reveals metabolic interactions within the superorganism composed of flagellate Streblomastix strix and complex community of Bacteroidetes bacteria on its surface.</title>
        <authorList>
            <person name="Treitli S.C."/>
            <person name="Kolisko M."/>
            <person name="Husnik F."/>
            <person name="Keeling P."/>
            <person name="Hampl V."/>
        </authorList>
    </citation>
    <scope>NUCLEOTIDE SEQUENCE [LARGE SCALE GENOMIC DNA]</scope>
    <source>
        <strain evidence="1">ST1C</strain>
    </source>
</reference>
<comment type="caution">
    <text evidence="1">The sequence shown here is derived from an EMBL/GenBank/DDBJ whole genome shotgun (WGS) entry which is preliminary data.</text>
</comment>
<evidence type="ECO:0000313" key="1">
    <source>
        <dbReference type="EMBL" id="KAA6382767.1"/>
    </source>
</evidence>
<proteinExistence type="predicted"/>
<dbReference type="EMBL" id="SNRW01006606">
    <property type="protein sequence ID" value="KAA6382767.1"/>
    <property type="molecule type" value="Genomic_DNA"/>
</dbReference>
<accession>A0A5J4VJH1</accession>